<evidence type="ECO:0008006" key="4">
    <source>
        <dbReference type="Google" id="ProtNLM"/>
    </source>
</evidence>
<organism evidence="2 3">
    <name type="scientific">Amycolatopsis silviterrae</name>
    <dbReference type="NCBI Taxonomy" id="1656914"/>
    <lineage>
        <taxon>Bacteria</taxon>
        <taxon>Bacillati</taxon>
        <taxon>Actinomycetota</taxon>
        <taxon>Actinomycetes</taxon>
        <taxon>Pseudonocardiales</taxon>
        <taxon>Pseudonocardiaceae</taxon>
        <taxon>Amycolatopsis</taxon>
    </lineage>
</organism>
<feature type="transmembrane region" description="Helical" evidence="1">
    <location>
        <begin position="109"/>
        <end position="128"/>
    </location>
</feature>
<evidence type="ECO:0000256" key="1">
    <source>
        <dbReference type="SAM" id="Phobius"/>
    </source>
</evidence>
<keyword evidence="1" id="KW-0472">Membrane</keyword>
<feature type="transmembrane region" description="Helical" evidence="1">
    <location>
        <begin position="140"/>
        <end position="163"/>
    </location>
</feature>
<gene>
    <name evidence="2" type="ORF">ACFSVL_26145</name>
</gene>
<comment type="caution">
    <text evidence="2">The sequence shown here is derived from an EMBL/GenBank/DDBJ whole genome shotgun (WGS) entry which is preliminary data.</text>
</comment>
<protein>
    <recommendedName>
        <fullName evidence="4">Transmembrane protein</fullName>
    </recommendedName>
</protein>
<keyword evidence="3" id="KW-1185">Reference proteome</keyword>
<accession>A0ABW5HDY0</accession>
<name>A0ABW5HDY0_9PSEU</name>
<dbReference type="RefSeq" id="WP_378308190.1">
    <property type="nucleotide sequence ID" value="NZ_JBHUKS010000018.1"/>
</dbReference>
<reference evidence="3" key="1">
    <citation type="journal article" date="2019" name="Int. J. Syst. Evol. Microbiol.">
        <title>The Global Catalogue of Microorganisms (GCM) 10K type strain sequencing project: providing services to taxonomists for standard genome sequencing and annotation.</title>
        <authorList>
            <consortium name="The Broad Institute Genomics Platform"/>
            <consortium name="The Broad Institute Genome Sequencing Center for Infectious Disease"/>
            <person name="Wu L."/>
            <person name="Ma J."/>
        </authorList>
    </citation>
    <scope>NUCLEOTIDE SEQUENCE [LARGE SCALE GENOMIC DNA]</scope>
    <source>
        <strain evidence="3">CGMCC 4.7641</strain>
    </source>
</reference>
<feature type="transmembrane region" description="Helical" evidence="1">
    <location>
        <begin position="58"/>
        <end position="81"/>
    </location>
</feature>
<evidence type="ECO:0000313" key="3">
    <source>
        <dbReference type="Proteomes" id="UP001597483"/>
    </source>
</evidence>
<proteinExistence type="predicted"/>
<dbReference type="EMBL" id="JBHUKS010000018">
    <property type="protein sequence ID" value="MFD2470899.1"/>
    <property type="molecule type" value="Genomic_DNA"/>
</dbReference>
<keyword evidence="1" id="KW-0812">Transmembrane</keyword>
<keyword evidence="1" id="KW-1133">Transmembrane helix</keyword>
<dbReference type="Proteomes" id="UP001597483">
    <property type="component" value="Unassembled WGS sequence"/>
</dbReference>
<sequence length="187" mass="19665">MSGYQVRAVADTPEQRLRDYTARLQAIVTARRVYRVMTASLAGLFGVAGIGLGPHSAAAGFGLAGGGIFFAVLWLGGTLIWRARPATERALNPGSHPPVGRTPGNVRGAFFAAAGMGGLAAVVSGLSFMAHPPPDAELKLAIIGLGTFAVFAVLFVPPGYVYAKSDQYFEKWLNRNRAAYEAAASRL</sequence>
<evidence type="ECO:0000313" key="2">
    <source>
        <dbReference type="EMBL" id="MFD2470899.1"/>
    </source>
</evidence>
<feature type="transmembrane region" description="Helical" evidence="1">
    <location>
        <begin position="33"/>
        <end position="52"/>
    </location>
</feature>